<evidence type="ECO:0000313" key="1">
    <source>
        <dbReference type="EMBL" id="KAF0527757.1"/>
    </source>
</evidence>
<gene>
    <name evidence="1" type="ORF">F8M41_013486</name>
</gene>
<evidence type="ECO:0000313" key="2">
    <source>
        <dbReference type="Proteomes" id="UP000439903"/>
    </source>
</evidence>
<sequence>MQNSSSDTYISASTTQDSILKDNFLAENVSDENIDPELRQHCKSKICALQRLVEHLNDELSANNLRHVEGVVNNMKHTFTIIDDIESSQCKRRRSETLKKSKP</sequence>
<comment type="caution">
    <text evidence="1">The sequence shown here is derived from an EMBL/GenBank/DDBJ whole genome shotgun (WGS) entry which is preliminary data.</text>
</comment>
<dbReference type="Proteomes" id="UP000439903">
    <property type="component" value="Unassembled WGS sequence"/>
</dbReference>
<organism evidence="1 2">
    <name type="scientific">Gigaspora margarita</name>
    <dbReference type="NCBI Taxonomy" id="4874"/>
    <lineage>
        <taxon>Eukaryota</taxon>
        <taxon>Fungi</taxon>
        <taxon>Fungi incertae sedis</taxon>
        <taxon>Mucoromycota</taxon>
        <taxon>Glomeromycotina</taxon>
        <taxon>Glomeromycetes</taxon>
        <taxon>Diversisporales</taxon>
        <taxon>Gigasporaceae</taxon>
        <taxon>Gigaspora</taxon>
    </lineage>
</organism>
<reference evidence="1 2" key="1">
    <citation type="journal article" date="2019" name="Environ. Microbiol.">
        <title>At the nexus of three kingdoms: the genome of the mycorrhizal fungus Gigaspora margarita provides insights into plant, endobacterial and fungal interactions.</title>
        <authorList>
            <person name="Venice F."/>
            <person name="Ghignone S."/>
            <person name="Salvioli di Fossalunga A."/>
            <person name="Amselem J."/>
            <person name="Novero M."/>
            <person name="Xianan X."/>
            <person name="Sedzielewska Toro K."/>
            <person name="Morin E."/>
            <person name="Lipzen A."/>
            <person name="Grigoriev I.V."/>
            <person name="Henrissat B."/>
            <person name="Martin F.M."/>
            <person name="Bonfante P."/>
        </authorList>
    </citation>
    <scope>NUCLEOTIDE SEQUENCE [LARGE SCALE GENOMIC DNA]</scope>
    <source>
        <strain evidence="1 2">BEG34</strain>
    </source>
</reference>
<protein>
    <submittedName>
        <fullName evidence="1">Uncharacterized protein</fullName>
    </submittedName>
</protein>
<dbReference type="AlphaFoldDB" id="A0A8H4ASB2"/>
<dbReference type="EMBL" id="WTPW01000275">
    <property type="protein sequence ID" value="KAF0527757.1"/>
    <property type="molecule type" value="Genomic_DNA"/>
</dbReference>
<keyword evidence="2" id="KW-1185">Reference proteome</keyword>
<accession>A0A8H4ASB2</accession>
<dbReference type="OrthoDB" id="2421771at2759"/>
<name>A0A8H4ASB2_GIGMA</name>
<proteinExistence type="predicted"/>